<dbReference type="InterPro" id="IPR044865">
    <property type="entry name" value="MRH_dom"/>
</dbReference>
<sequence length="637" mass="69605">MLSRRARYLWLVCVSVVLLSGLGIARAEEKPCTTHADGNYYDLNRLKSSNDYEFQSYGGKDYILNVCRPVRQEVWAPKVDKPEDVAGFTHRSHGDFSLGDVNTTVVVHGGHPLIYMTDGSRCQNAGDMTASTVIRFICDGSAGTGKPQLIATLPPDEDNACSFFVEWRTEIACPTSEGSVFGTIVSVLAIIITVLFALYMVGGTLYNRYVLEVRGMDQIPRFSFFSLSDTVAFFRECVERVKDRSSDAWGSRSLGAPDWGRGGSWNRSGRQGYGGLHGSPEEAQTMLGGPPGFLDESDEDEEAPAPPAHTQENRGAAGMDTNGQQPQHMHDDQSQNFVASQYAMYPPSEDDTGYLVYSQMPTYQGVVQQHPGPPPRQMSESEMQQAMQYHRQIHMIPGQHYAPTAPGSPNMYDPLSPPVSGSDTSADGLAYHSRNSSTTGSPSSSRANSLVHRHSLRYNPTPSPTSSSAGRRSRGHSISDDDGPLPMGGVNMAESLANTRKEATRRQRIEAEQRRRDELRDGYARLKDVLPVSNQKSSKVSLLERATNHIVNLEKSNRQLQQRLASLEAEVTRLRSLNEKISLGVNNTPSPGHVNMDSRPLSPPPESSQSSSGGHHQLATVEPPSAESSPSGSDGGY</sequence>
<dbReference type="Pfam" id="PF00010">
    <property type="entry name" value="HLH"/>
    <property type="match status" value="1"/>
</dbReference>
<feature type="coiled-coil region" evidence="9">
    <location>
        <begin position="509"/>
        <end position="577"/>
    </location>
</feature>
<keyword evidence="7" id="KW-1015">Disulfide bond</keyword>
<dbReference type="GO" id="GO:0046983">
    <property type="term" value="F:protein dimerization activity"/>
    <property type="evidence" value="ECO:0007669"/>
    <property type="project" value="InterPro"/>
</dbReference>
<reference evidence="15 16" key="1">
    <citation type="journal article" date="2018" name="Biotechnol. Biofuels">
        <title>Integrative visual omics of the white-rot fungus Polyporus brumalis exposes the biotechnological potential of its oxidative enzymes for delignifying raw plant biomass.</title>
        <authorList>
            <person name="Miyauchi S."/>
            <person name="Rancon A."/>
            <person name="Drula E."/>
            <person name="Hage H."/>
            <person name="Chaduli D."/>
            <person name="Favel A."/>
            <person name="Grisel S."/>
            <person name="Henrissat B."/>
            <person name="Herpoel-Gimbert I."/>
            <person name="Ruiz-Duenas F.J."/>
            <person name="Chevret D."/>
            <person name="Hainaut M."/>
            <person name="Lin J."/>
            <person name="Wang M."/>
            <person name="Pangilinan J."/>
            <person name="Lipzen A."/>
            <person name="Lesage-Meessen L."/>
            <person name="Navarro D."/>
            <person name="Riley R."/>
            <person name="Grigoriev I.V."/>
            <person name="Zhou S."/>
            <person name="Raouche S."/>
            <person name="Rosso M.N."/>
        </authorList>
    </citation>
    <scope>NUCLEOTIDE SEQUENCE [LARGE SCALE GENOMIC DNA]</scope>
    <source>
        <strain evidence="15 16">BRFM 1820</strain>
    </source>
</reference>
<evidence type="ECO:0000256" key="5">
    <source>
        <dbReference type="ARBA" id="ARBA00022989"/>
    </source>
</evidence>
<dbReference type="SMART" id="SM01404">
    <property type="entry name" value="CIMR"/>
    <property type="match status" value="1"/>
</dbReference>
<dbReference type="GO" id="GO:0007034">
    <property type="term" value="P:vacuolar transport"/>
    <property type="evidence" value="ECO:0007669"/>
    <property type="project" value="TreeGrafter"/>
</dbReference>
<evidence type="ECO:0000259" key="13">
    <source>
        <dbReference type="PROSITE" id="PS50888"/>
    </source>
</evidence>
<dbReference type="PANTHER" id="PTHR15071:SF0">
    <property type="entry name" value="MANNOSE 6-PHOSPHATE RECEPTOR-LIKE PROTEIN 1"/>
    <property type="match status" value="1"/>
</dbReference>
<evidence type="ECO:0000313" key="15">
    <source>
        <dbReference type="EMBL" id="RDX51984.1"/>
    </source>
</evidence>
<evidence type="ECO:0000256" key="8">
    <source>
        <dbReference type="ARBA" id="ARBA00023180"/>
    </source>
</evidence>
<name>A0A371DHH4_9APHY</name>
<proteinExistence type="predicted"/>
<dbReference type="SUPFAM" id="SSF47459">
    <property type="entry name" value="HLH, helix-loop-helix DNA-binding domain"/>
    <property type="match status" value="1"/>
</dbReference>
<dbReference type="Proteomes" id="UP000256964">
    <property type="component" value="Unassembled WGS sequence"/>
</dbReference>
<feature type="chain" id="PRO_5016629832" evidence="12">
    <location>
        <begin position="28"/>
        <end position="637"/>
    </location>
</feature>
<feature type="transmembrane region" description="Helical" evidence="11">
    <location>
        <begin position="180"/>
        <end position="201"/>
    </location>
</feature>
<evidence type="ECO:0000313" key="16">
    <source>
        <dbReference type="Proteomes" id="UP000256964"/>
    </source>
</evidence>
<dbReference type="GO" id="GO:0005770">
    <property type="term" value="C:late endosome"/>
    <property type="evidence" value="ECO:0007669"/>
    <property type="project" value="TreeGrafter"/>
</dbReference>
<dbReference type="InterPro" id="IPR028927">
    <property type="entry name" value="Man-6-P_rcpt"/>
</dbReference>
<comment type="subcellular location">
    <subcellularLocation>
        <location evidence="1">Endomembrane system</location>
    </subcellularLocation>
</comment>
<dbReference type="GO" id="GO:0010008">
    <property type="term" value="C:endosome membrane"/>
    <property type="evidence" value="ECO:0007669"/>
    <property type="project" value="UniProtKB-SubCell"/>
</dbReference>
<feature type="domain" description="MRH" evidence="14">
    <location>
        <begin position="30"/>
        <end position="175"/>
    </location>
</feature>
<keyword evidence="5 11" id="KW-1133">Transmembrane helix</keyword>
<evidence type="ECO:0000256" key="11">
    <source>
        <dbReference type="SAM" id="Phobius"/>
    </source>
</evidence>
<dbReference type="SUPFAM" id="SSF50911">
    <property type="entry name" value="Mannose 6-phosphate receptor domain"/>
    <property type="match status" value="1"/>
</dbReference>
<dbReference type="STRING" id="139420.A0A371DHH4"/>
<keyword evidence="4 12" id="KW-0732">Signal</keyword>
<keyword evidence="6 11" id="KW-0472">Membrane</keyword>
<feature type="compositionally biased region" description="Low complexity" evidence="10">
    <location>
        <begin position="623"/>
        <end position="637"/>
    </location>
</feature>
<dbReference type="PROSITE" id="PS50888">
    <property type="entry name" value="BHLH"/>
    <property type="match status" value="1"/>
</dbReference>
<feature type="signal peptide" evidence="12">
    <location>
        <begin position="1"/>
        <end position="27"/>
    </location>
</feature>
<dbReference type="Gene3D" id="2.70.130.10">
    <property type="entry name" value="Mannose-6-phosphate receptor binding domain"/>
    <property type="match status" value="1"/>
</dbReference>
<gene>
    <name evidence="15" type="ORF">OH76DRAFT_1345799</name>
</gene>
<dbReference type="EMBL" id="KZ857392">
    <property type="protein sequence ID" value="RDX51984.1"/>
    <property type="molecule type" value="Genomic_DNA"/>
</dbReference>
<dbReference type="AlphaFoldDB" id="A0A371DHH4"/>
<organism evidence="15 16">
    <name type="scientific">Lentinus brumalis</name>
    <dbReference type="NCBI Taxonomy" id="2498619"/>
    <lineage>
        <taxon>Eukaryota</taxon>
        <taxon>Fungi</taxon>
        <taxon>Dikarya</taxon>
        <taxon>Basidiomycota</taxon>
        <taxon>Agaricomycotina</taxon>
        <taxon>Agaricomycetes</taxon>
        <taxon>Polyporales</taxon>
        <taxon>Polyporaceae</taxon>
        <taxon>Lentinus</taxon>
    </lineage>
</organism>
<evidence type="ECO:0000256" key="12">
    <source>
        <dbReference type="SAM" id="SignalP"/>
    </source>
</evidence>
<feature type="compositionally biased region" description="Low complexity" evidence="10">
    <location>
        <begin position="433"/>
        <end position="449"/>
    </location>
</feature>
<keyword evidence="16" id="KW-1185">Reference proteome</keyword>
<dbReference type="OrthoDB" id="4504960at2759"/>
<keyword evidence="3 11" id="KW-0812">Transmembrane</keyword>
<accession>A0A371DHH4</accession>
<dbReference type="Pfam" id="PF02157">
    <property type="entry name" value="Man-6-P_recep"/>
    <property type="match status" value="1"/>
</dbReference>
<evidence type="ECO:0000256" key="3">
    <source>
        <dbReference type="ARBA" id="ARBA00022692"/>
    </source>
</evidence>
<keyword evidence="8" id="KW-0325">Glycoprotein</keyword>
<dbReference type="PANTHER" id="PTHR15071">
    <property type="entry name" value="MANNOSE-6-PHOSPHATE RECEPTOR FAMILY MEMBER"/>
    <property type="match status" value="1"/>
</dbReference>
<feature type="domain" description="BHLH" evidence="13">
    <location>
        <begin position="503"/>
        <end position="553"/>
    </location>
</feature>
<dbReference type="InterPro" id="IPR009011">
    <property type="entry name" value="Man6P_isomerase_rcpt-bd_dom_sf"/>
</dbReference>
<dbReference type="Gene3D" id="4.10.280.10">
    <property type="entry name" value="Helix-loop-helix DNA-binding domain"/>
    <property type="match status" value="1"/>
</dbReference>
<evidence type="ECO:0000256" key="4">
    <source>
        <dbReference type="ARBA" id="ARBA00022729"/>
    </source>
</evidence>
<feature type="region of interest" description="Disordered" evidence="10">
    <location>
        <begin position="399"/>
        <end position="490"/>
    </location>
</feature>
<dbReference type="GO" id="GO:0000139">
    <property type="term" value="C:Golgi membrane"/>
    <property type="evidence" value="ECO:0007669"/>
    <property type="project" value="UniProtKB-SubCell"/>
</dbReference>
<feature type="region of interest" description="Disordered" evidence="10">
    <location>
        <begin position="582"/>
        <end position="637"/>
    </location>
</feature>
<evidence type="ECO:0000256" key="6">
    <source>
        <dbReference type="ARBA" id="ARBA00023136"/>
    </source>
</evidence>
<dbReference type="InterPro" id="IPR036638">
    <property type="entry name" value="HLH_DNA-bd_sf"/>
</dbReference>
<evidence type="ECO:0000256" key="2">
    <source>
        <dbReference type="ARBA" id="ARBA00022448"/>
    </source>
</evidence>
<protein>
    <submittedName>
        <fullName evidence="15">Uncharacterized protein</fullName>
    </submittedName>
</protein>
<evidence type="ECO:0000256" key="9">
    <source>
        <dbReference type="SAM" id="Coils"/>
    </source>
</evidence>
<keyword evidence="2" id="KW-0813">Transport</keyword>
<dbReference type="InterPro" id="IPR011598">
    <property type="entry name" value="bHLH_dom"/>
</dbReference>
<dbReference type="SMART" id="SM00353">
    <property type="entry name" value="HLH"/>
    <property type="match status" value="1"/>
</dbReference>
<evidence type="ECO:0000256" key="7">
    <source>
        <dbReference type="ARBA" id="ARBA00023157"/>
    </source>
</evidence>
<keyword evidence="9" id="KW-0175">Coiled coil</keyword>
<evidence type="ECO:0000259" key="14">
    <source>
        <dbReference type="PROSITE" id="PS51914"/>
    </source>
</evidence>
<feature type="region of interest" description="Disordered" evidence="10">
    <location>
        <begin position="260"/>
        <end position="332"/>
    </location>
</feature>
<evidence type="ECO:0000256" key="1">
    <source>
        <dbReference type="ARBA" id="ARBA00004308"/>
    </source>
</evidence>
<dbReference type="PROSITE" id="PS51914">
    <property type="entry name" value="MRH"/>
    <property type="match status" value="1"/>
</dbReference>
<evidence type="ECO:0000256" key="10">
    <source>
        <dbReference type="SAM" id="MobiDB-lite"/>
    </source>
</evidence>